<reference evidence="2" key="2">
    <citation type="submission" date="2021-01" db="UniProtKB">
        <authorList>
            <consortium name="EnsemblPlants"/>
        </authorList>
    </citation>
    <scope>IDENTIFICATION</scope>
</reference>
<name>A0A7N2M2E1_QUELO</name>
<dbReference type="Gramene" id="QL07p004626:mrna">
    <property type="protein sequence ID" value="QL07p004626:mrna"/>
    <property type="gene ID" value="QL07p004626"/>
</dbReference>
<evidence type="ECO:0000313" key="3">
    <source>
        <dbReference type="Proteomes" id="UP000594261"/>
    </source>
</evidence>
<protein>
    <submittedName>
        <fullName evidence="2">Uncharacterized protein</fullName>
    </submittedName>
</protein>
<dbReference type="Proteomes" id="UP000594261">
    <property type="component" value="Chromosome 7"/>
</dbReference>
<proteinExistence type="predicted"/>
<dbReference type="InParanoid" id="A0A7N2M2E1"/>
<keyword evidence="1" id="KW-0812">Transmembrane</keyword>
<dbReference type="GO" id="GO:0004674">
    <property type="term" value="F:protein serine/threonine kinase activity"/>
    <property type="evidence" value="ECO:0007669"/>
    <property type="project" value="InterPro"/>
</dbReference>
<accession>A0A7N2M2E1</accession>
<dbReference type="PANTHER" id="PTHR37079:SF4">
    <property type="entry name" value="SERINE_THREONINE-PROTEIN KINASE ATM"/>
    <property type="match status" value="1"/>
</dbReference>
<dbReference type="EnsemblPlants" id="QL07p004626:mrna">
    <property type="protein sequence ID" value="QL07p004626:mrna"/>
    <property type="gene ID" value="QL07p004626"/>
</dbReference>
<reference evidence="2 3" key="1">
    <citation type="journal article" date="2016" name="G3 (Bethesda)">
        <title>First Draft Assembly and Annotation of the Genome of a California Endemic Oak Quercus lobata Nee (Fagaceae).</title>
        <authorList>
            <person name="Sork V.L."/>
            <person name="Fitz-Gibbon S.T."/>
            <person name="Puiu D."/>
            <person name="Crepeau M."/>
            <person name="Gugger P.F."/>
            <person name="Sherman R."/>
            <person name="Stevens K."/>
            <person name="Langley C.H."/>
            <person name="Pellegrini M."/>
            <person name="Salzberg S.L."/>
        </authorList>
    </citation>
    <scope>NUCLEOTIDE SEQUENCE [LARGE SCALE GENOMIC DNA]</scope>
    <source>
        <strain evidence="2 3">cv. SW786</strain>
    </source>
</reference>
<dbReference type="PANTHER" id="PTHR37079">
    <property type="entry name" value="SERINE/THREONINE-PROTEIN KINASE ATM"/>
    <property type="match status" value="1"/>
</dbReference>
<dbReference type="GO" id="GO:0006974">
    <property type="term" value="P:DNA damage response"/>
    <property type="evidence" value="ECO:0007669"/>
    <property type="project" value="InterPro"/>
</dbReference>
<dbReference type="EMBL" id="LRBV02000007">
    <property type="status" value="NOT_ANNOTATED_CDS"/>
    <property type="molecule type" value="Genomic_DNA"/>
</dbReference>
<evidence type="ECO:0000313" key="2">
    <source>
        <dbReference type="EnsemblPlants" id="QL07p004626:mrna"/>
    </source>
</evidence>
<dbReference type="AlphaFoldDB" id="A0A7N2M2E1"/>
<dbReference type="InterPro" id="IPR038980">
    <property type="entry name" value="ATM_plant"/>
</dbReference>
<keyword evidence="3" id="KW-1185">Reference proteome</keyword>
<keyword evidence="1" id="KW-1133">Transmembrane helix</keyword>
<keyword evidence="1" id="KW-0472">Membrane</keyword>
<evidence type="ECO:0000256" key="1">
    <source>
        <dbReference type="SAM" id="Phobius"/>
    </source>
</evidence>
<organism evidence="2 3">
    <name type="scientific">Quercus lobata</name>
    <name type="common">Valley oak</name>
    <dbReference type="NCBI Taxonomy" id="97700"/>
    <lineage>
        <taxon>Eukaryota</taxon>
        <taxon>Viridiplantae</taxon>
        <taxon>Streptophyta</taxon>
        <taxon>Embryophyta</taxon>
        <taxon>Tracheophyta</taxon>
        <taxon>Spermatophyta</taxon>
        <taxon>Magnoliopsida</taxon>
        <taxon>eudicotyledons</taxon>
        <taxon>Gunneridae</taxon>
        <taxon>Pentapetalae</taxon>
        <taxon>rosids</taxon>
        <taxon>fabids</taxon>
        <taxon>Fagales</taxon>
        <taxon>Fagaceae</taxon>
        <taxon>Quercus</taxon>
    </lineage>
</organism>
<sequence length="137" mass="15756">MLWGLEIYGSHFTSMMYIGYWCEEHFNSLILGSPDFSHNKMELRESTVPSLGRANDRTSWVLRVWNYDLVARFQAVFMMCAVASIDPCWRELVNAVLHNLSRQLKYTSMLKSLEELMGSILFCLVACGVSFALVEVM</sequence>
<feature type="transmembrane region" description="Helical" evidence="1">
    <location>
        <begin position="116"/>
        <end position="134"/>
    </location>
</feature>